<gene>
    <name evidence="2" type="ORF">V0U35_08650</name>
</gene>
<sequence>MTKLRHTLTALAALLPVAGCATTSGPVEPMCRAPNAQEMQIFRAVIGRDRQTLIANSAQGPARNALLRNDPYLNNHLWGSQGYTGGTLLGVLTQPPPCVLDMPVADPATQREIVVYQRARYDALRPPMGLSPEAVMFTPWGTHRQDYFRCRFVNTAEGWRMTDLCALATAQSGIG</sequence>
<evidence type="ECO:0008006" key="4">
    <source>
        <dbReference type="Google" id="ProtNLM"/>
    </source>
</evidence>
<comment type="caution">
    <text evidence="2">The sequence shown here is derived from an EMBL/GenBank/DDBJ whole genome shotgun (WGS) entry which is preliminary data.</text>
</comment>
<dbReference type="EMBL" id="JAZDRO010000003">
    <property type="protein sequence ID" value="MEE2566747.1"/>
    <property type="molecule type" value="Genomic_DNA"/>
</dbReference>
<name>A0ABU7LZN3_9PROT</name>
<reference evidence="2 3" key="1">
    <citation type="submission" date="2024-01" db="EMBL/GenBank/DDBJ databases">
        <title>Hyphobacterium bacterium isolated from marine sediment.</title>
        <authorList>
            <person name="Zhao S."/>
        </authorList>
    </citation>
    <scope>NUCLEOTIDE SEQUENCE [LARGE SCALE GENOMIC DNA]</scope>
    <source>
        <strain evidence="2 3">Y60-23</strain>
    </source>
</reference>
<evidence type="ECO:0000256" key="1">
    <source>
        <dbReference type="SAM" id="SignalP"/>
    </source>
</evidence>
<feature type="signal peptide" evidence="1">
    <location>
        <begin position="1"/>
        <end position="21"/>
    </location>
</feature>
<accession>A0ABU7LZN3</accession>
<organism evidence="2 3">
    <name type="scientific">Hyphobacterium marinum</name>
    <dbReference type="NCBI Taxonomy" id="3116574"/>
    <lineage>
        <taxon>Bacteria</taxon>
        <taxon>Pseudomonadati</taxon>
        <taxon>Pseudomonadota</taxon>
        <taxon>Alphaproteobacteria</taxon>
        <taxon>Maricaulales</taxon>
        <taxon>Maricaulaceae</taxon>
        <taxon>Hyphobacterium</taxon>
    </lineage>
</organism>
<proteinExistence type="predicted"/>
<keyword evidence="1" id="KW-0732">Signal</keyword>
<dbReference type="RefSeq" id="WP_330196298.1">
    <property type="nucleotide sequence ID" value="NZ_JAZDRO010000003.1"/>
</dbReference>
<evidence type="ECO:0000313" key="3">
    <source>
        <dbReference type="Proteomes" id="UP001310692"/>
    </source>
</evidence>
<dbReference type="Proteomes" id="UP001310692">
    <property type="component" value="Unassembled WGS sequence"/>
</dbReference>
<keyword evidence="3" id="KW-1185">Reference proteome</keyword>
<feature type="chain" id="PRO_5047377459" description="Lipoprotein" evidence="1">
    <location>
        <begin position="22"/>
        <end position="175"/>
    </location>
</feature>
<evidence type="ECO:0000313" key="2">
    <source>
        <dbReference type="EMBL" id="MEE2566747.1"/>
    </source>
</evidence>
<protein>
    <recommendedName>
        <fullName evidence="4">Lipoprotein</fullName>
    </recommendedName>
</protein>